<evidence type="ECO:0000313" key="36">
    <source>
        <dbReference type="Proteomes" id="UP000550367"/>
    </source>
</evidence>
<dbReference type="EMBL" id="JAARZT010000015">
    <property type="protein sequence ID" value="MBC2293388.1"/>
    <property type="molecule type" value="Genomic_DNA"/>
</dbReference>
<dbReference type="Proteomes" id="UP000546806">
    <property type="component" value="Unassembled WGS sequence"/>
</dbReference>
<evidence type="ECO:0000313" key="18">
    <source>
        <dbReference type="EMBL" id="MBC2283962.1"/>
    </source>
</evidence>
<evidence type="ECO:0000313" key="3">
    <source>
        <dbReference type="EMBL" id="MBC1373504.1"/>
    </source>
</evidence>
<evidence type="ECO:0000313" key="30">
    <source>
        <dbReference type="Proteomes" id="UP000543005"/>
    </source>
</evidence>
<reference evidence="1 22" key="1">
    <citation type="submission" date="2014-05" db="EMBL/GenBank/DDBJ databases">
        <title>Novel Listeriaceae from food processing environments.</title>
        <authorList>
            <person name="den Bakker H.C."/>
        </authorList>
    </citation>
    <scope>NUCLEOTIDE SEQUENCE [LARGE SCALE GENOMIC DNA]</scope>
    <source>
        <strain evidence="1 22">FSL A5-0281</strain>
    </source>
</reference>
<sequence length="103" mass="12461">MTFNEFSIYMSENLTSKATFYQKAMEFQNEKNKKRPPAKRWKDVKLERAVNAMWQDIMKTMYDKIKPSIKRDAPDLRQAWLDYFTKYEILDSMDEALAEIEFE</sequence>
<evidence type="ECO:0000313" key="15">
    <source>
        <dbReference type="EMBL" id="MBC2177988.1"/>
    </source>
</evidence>
<dbReference type="EMBL" id="JAARZS010000012">
    <property type="protein sequence ID" value="MBC2283962.1"/>
    <property type="molecule type" value="Genomic_DNA"/>
</dbReference>
<dbReference type="AlphaFoldDB" id="A0A099WJM6"/>
<evidence type="ECO:0000313" key="10">
    <source>
        <dbReference type="EMBL" id="MBC1794536.1"/>
    </source>
</evidence>
<evidence type="ECO:0000313" key="7">
    <source>
        <dbReference type="EMBL" id="MBC1567100.1"/>
    </source>
</evidence>
<dbReference type="EMBL" id="JAARUV010000007">
    <property type="protein sequence ID" value="MBC1780289.1"/>
    <property type="molecule type" value="Genomic_DNA"/>
</dbReference>
<dbReference type="EMBL" id="JAARRW010000008">
    <property type="protein sequence ID" value="MBC1563476.1"/>
    <property type="molecule type" value="Genomic_DNA"/>
</dbReference>
<evidence type="ECO:0000313" key="1">
    <source>
        <dbReference type="EMBL" id="KGL44340.1"/>
    </source>
</evidence>
<dbReference type="EMBL" id="JAARXI010000008">
    <property type="protein sequence ID" value="MBC2117749.1"/>
    <property type="molecule type" value="Genomic_DNA"/>
</dbReference>
<dbReference type="EMBL" id="JAARMV010000005">
    <property type="protein sequence ID" value="MBC2373474.1"/>
    <property type="molecule type" value="Genomic_DNA"/>
</dbReference>
<dbReference type="EMBL" id="JAASWV010000013">
    <property type="protein sequence ID" value="MBC2311237.1"/>
    <property type="molecule type" value="Genomic_DNA"/>
</dbReference>
<dbReference type="GeneID" id="58716163"/>
<dbReference type="EMBL" id="JAARSH010000017">
    <property type="protein sequence ID" value="MBC1617984.1"/>
    <property type="molecule type" value="Genomic_DNA"/>
</dbReference>
<reference evidence="23 24" key="2">
    <citation type="submission" date="2020-03" db="EMBL/GenBank/DDBJ databases">
        <title>Soil Listeria distribution.</title>
        <authorList>
            <person name="Liao J."/>
            <person name="Wiedmann M."/>
        </authorList>
    </citation>
    <scope>NUCLEOTIDE SEQUENCE [LARGE SCALE GENOMIC DNA]</scope>
    <source>
        <strain evidence="20 38">FSL L7-0039</strain>
        <strain evidence="19 30">FSL L7-0051</strain>
        <strain evidence="18 40">FSL L7-0054</strain>
        <strain evidence="16 37">FSL L7-0149</strain>
        <strain evidence="17 36">FSL L7-0153</strain>
        <strain evidence="14 23">FSL L7-0245</strain>
        <strain evidence="15 28">FSL L7-0259</strain>
        <strain evidence="13 24">FSL L7-0360</strain>
        <strain evidence="12 33">FSL L7-0435</strain>
        <strain evidence="10 27">FSL L7-0978</strain>
        <strain evidence="11 35">FSL L7-0990</strain>
        <strain evidence="9 34">FSL L7-1017</strain>
        <strain evidence="8 39">FSL L7-1299</strain>
        <strain evidence="6 29">FSL L7-1387</strain>
        <strain evidence="7 41">FSL L7-1427</strain>
        <strain evidence="5 26">FSL L7-1547</strain>
        <strain evidence="4 31">FSL L7-1658</strain>
        <strain evidence="3 42">FSL L7-1681</strain>
        <strain evidence="2 25">FSL L7-1833</strain>
        <strain evidence="21 32">FSL L7-1850</strain>
    </source>
</reference>
<dbReference type="EMBL" id="JAARRU010000008">
    <property type="protein sequence ID" value="MBC1567100.1"/>
    <property type="molecule type" value="Genomic_DNA"/>
</dbReference>
<evidence type="ECO:0000313" key="29">
    <source>
        <dbReference type="Proteomes" id="UP000541955"/>
    </source>
</evidence>
<dbReference type="EMBL" id="JAASTX010000029">
    <property type="protein sequence ID" value="MBC1493270.1"/>
    <property type="molecule type" value="Genomic_DNA"/>
</dbReference>
<proteinExistence type="predicted"/>
<dbReference type="Proteomes" id="UP000548082">
    <property type="component" value="Unassembled WGS sequence"/>
</dbReference>
<dbReference type="EMBL" id="JAARWW010000008">
    <property type="protein sequence ID" value="MBC2005170.1"/>
    <property type="molecule type" value="Genomic_DNA"/>
</dbReference>
<evidence type="ECO:0000313" key="22">
    <source>
        <dbReference type="Proteomes" id="UP000029844"/>
    </source>
</evidence>
<comment type="caution">
    <text evidence="1">The sequence shown here is derived from an EMBL/GenBank/DDBJ whole genome shotgun (WGS) entry which is preliminary data.</text>
</comment>
<evidence type="ECO:0000313" key="16">
    <source>
        <dbReference type="EMBL" id="MBC2242140.1"/>
    </source>
</evidence>
<evidence type="ECO:0000313" key="2">
    <source>
        <dbReference type="EMBL" id="MBC1333233.1"/>
    </source>
</evidence>
<dbReference type="eggNOG" id="ENOG5033DR7">
    <property type="taxonomic scope" value="Bacteria"/>
</dbReference>
<dbReference type="OrthoDB" id="2361267at2"/>
<evidence type="ECO:0000313" key="34">
    <source>
        <dbReference type="Proteomes" id="UP000547643"/>
    </source>
</evidence>
<evidence type="ECO:0000313" key="32">
    <source>
        <dbReference type="Proteomes" id="UP000546244"/>
    </source>
</evidence>
<dbReference type="Proteomes" id="UP000529446">
    <property type="component" value="Unassembled WGS sequence"/>
</dbReference>
<evidence type="ECO:0000313" key="37">
    <source>
        <dbReference type="Proteomes" id="UP000553016"/>
    </source>
</evidence>
<dbReference type="Proteomes" id="UP000539064">
    <property type="component" value="Unassembled WGS sequence"/>
</dbReference>
<evidence type="ECO:0000313" key="4">
    <source>
        <dbReference type="EMBL" id="MBC1402709.1"/>
    </source>
</evidence>
<dbReference type="Proteomes" id="UP000533953">
    <property type="component" value="Unassembled WGS sequence"/>
</dbReference>
<evidence type="ECO:0000313" key="8">
    <source>
        <dbReference type="EMBL" id="MBC1617984.1"/>
    </source>
</evidence>
<evidence type="ECO:0000313" key="24">
    <source>
        <dbReference type="Proteomes" id="UP000529446"/>
    </source>
</evidence>
<protein>
    <submittedName>
        <fullName evidence="1">Uncharacterized protein</fullName>
    </submittedName>
</protein>
<evidence type="ECO:0000313" key="38">
    <source>
        <dbReference type="Proteomes" id="UP000565628"/>
    </source>
</evidence>
<evidence type="ECO:0000313" key="40">
    <source>
        <dbReference type="Proteomes" id="UP000585696"/>
    </source>
</evidence>
<evidence type="ECO:0000313" key="41">
    <source>
        <dbReference type="Proteomes" id="UP000586951"/>
    </source>
</evidence>
<evidence type="ECO:0000313" key="21">
    <source>
        <dbReference type="EMBL" id="MBC2373474.1"/>
    </source>
</evidence>
<evidence type="ECO:0000313" key="14">
    <source>
        <dbReference type="EMBL" id="MBC2167755.1"/>
    </source>
</evidence>
<evidence type="ECO:0000313" key="35">
    <source>
        <dbReference type="Proteomes" id="UP000548082"/>
    </source>
</evidence>
<evidence type="ECO:0000313" key="33">
    <source>
        <dbReference type="Proteomes" id="UP000546806"/>
    </source>
</evidence>
<dbReference type="Proteomes" id="UP000541735">
    <property type="component" value="Unassembled WGS sequence"/>
</dbReference>
<evidence type="ECO:0000313" key="19">
    <source>
        <dbReference type="EMBL" id="MBC2293388.1"/>
    </source>
</evidence>
<dbReference type="EMBL" id="JAARVG010000014">
    <property type="protein sequence ID" value="MBC1794536.1"/>
    <property type="molecule type" value="Genomic_DNA"/>
</dbReference>
<dbReference type="EMBL" id="JAARVD010000008">
    <property type="protein sequence ID" value="MBC1798057.1"/>
    <property type="molecule type" value="Genomic_DNA"/>
</dbReference>
<dbReference type="EMBL" id="JAARYY010000010">
    <property type="protein sequence ID" value="MBC2245359.1"/>
    <property type="molecule type" value="Genomic_DNA"/>
</dbReference>
<evidence type="ECO:0000313" key="13">
    <source>
        <dbReference type="EMBL" id="MBC2117749.1"/>
    </source>
</evidence>
<accession>A0A099WJM6</accession>
<dbReference type="EMBL" id="JAARPT010000009">
    <property type="protein sequence ID" value="MBC1402709.1"/>
    <property type="molecule type" value="Genomic_DNA"/>
</dbReference>
<gene>
    <name evidence="1" type="ORF">EP57_01740</name>
    <name evidence="2" type="ORF">HB759_14910</name>
    <name evidence="4" type="ORF">HB836_14040</name>
    <name evidence="3" type="ORF">HB847_14205</name>
    <name evidence="6" type="ORF">HB902_15485</name>
    <name evidence="8" type="ORF">HB904_17535</name>
    <name evidence="7" type="ORF">HB907_16960</name>
    <name evidence="21" type="ORF">HBP98_15795</name>
    <name evidence="9" type="ORF">HCA46_15700</name>
    <name evidence="10" type="ORF">HCA52_13980</name>
    <name evidence="11" type="ORF">HCA55_15080</name>
    <name evidence="12" type="ORF">HCA78_15445</name>
    <name evidence="13" type="ORF">HCB06_14040</name>
    <name evidence="17" type="ORF">HCB25_14845</name>
    <name evidence="14" type="ORF">HCB26_14350</name>
    <name evidence="15" type="ORF">HCB27_15265</name>
    <name evidence="16" type="ORF">HCB35_16820</name>
    <name evidence="18" type="ORF">HCB69_06190</name>
    <name evidence="19" type="ORF">HCC36_09130</name>
    <name evidence="5" type="ORF">HCI99_15725</name>
    <name evidence="20" type="ORF">HCJ81_10075</name>
</gene>
<dbReference type="Proteomes" id="UP000029844">
    <property type="component" value="Unassembled WGS sequence"/>
</dbReference>
<dbReference type="Proteomes" id="UP000544413">
    <property type="component" value="Unassembled WGS sequence"/>
</dbReference>
<evidence type="ECO:0000313" key="31">
    <source>
        <dbReference type="Proteomes" id="UP000544413"/>
    </source>
</evidence>
<dbReference type="Proteomes" id="UP000553016">
    <property type="component" value="Unassembled WGS sequence"/>
</dbReference>
<evidence type="ECO:0000313" key="5">
    <source>
        <dbReference type="EMBL" id="MBC1493270.1"/>
    </source>
</evidence>
<dbReference type="EMBL" id="JAARYD010000009">
    <property type="protein sequence ID" value="MBC2177988.1"/>
    <property type="molecule type" value="Genomic_DNA"/>
</dbReference>
<name>A0A099WJM6_9LIST</name>
<evidence type="ECO:0000313" key="12">
    <source>
        <dbReference type="EMBL" id="MBC2005170.1"/>
    </source>
</evidence>
<evidence type="ECO:0000313" key="23">
    <source>
        <dbReference type="Proteomes" id="UP000519573"/>
    </source>
</evidence>
<evidence type="ECO:0000313" key="27">
    <source>
        <dbReference type="Proteomes" id="UP000539064"/>
    </source>
</evidence>
<dbReference type="EMBL" id="JAARPL010000011">
    <property type="protein sequence ID" value="MBC1373504.1"/>
    <property type="molecule type" value="Genomic_DNA"/>
</dbReference>
<evidence type="ECO:0000313" key="6">
    <source>
        <dbReference type="EMBL" id="MBC1563476.1"/>
    </source>
</evidence>
<evidence type="ECO:0000313" key="39">
    <source>
        <dbReference type="Proteomes" id="UP000574104"/>
    </source>
</evidence>
<evidence type="ECO:0000313" key="11">
    <source>
        <dbReference type="EMBL" id="MBC1798057.1"/>
    </source>
</evidence>
<dbReference type="Proteomes" id="UP000591929">
    <property type="component" value="Unassembled WGS sequence"/>
</dbReference>
<dbReference type="Proteomes" id="UP000519573">
    <property type="component" value="Unassembled WGS sequence"/>
</dbReference>
<dbReference type="Proteomes" id="UP000550367">
    <property type="component" value="Unassembled WGS sequence"/>
</dbReference>
<dbReference type="Proteomes" id="UP000565628">
    <property type="component" value="Unassembled WGS sequence"/>
</dbReference>
<dbReference type="Proteomes" id="UP000585696">
    <property type="component" value="Unassembled WGS sequence"/>
</dbReference>
<evidence type="ECO:0000313" key="9">
    <source>
        <dbReference type="EMBL" id="MBC1780289.1"/>
    </source>
</evidence>
<dbReference type="RefSeq" id="WP_036083600.1">
    <property type="nucleotide sequence ID" value="NZ_CBCSHQ010000022.1"/>
</dbReference>
<dbReference type="STRING" id="1552123.EP57_01740"/>
<evidence type="ECO:0000313" key="17">
    <source>
        <dbReference type="EMBL" id="MBC2245359.1"/>
    </source>
</evidence>
<evidence type="ECO:0000313" key="26">
    <source>
        <dbReference type="Proteomes" id="UP000533953"/>
    </source>
</evidence>
<evidence type="ECO:0000313" key="25">
    <source>
        <dbReference type="Proteomes" id="UP000532866"/>
    </source>
</evidence>
<keyword evidence="22" id="KW-1185">Reference proteome</keyword>
<dbReference type="Proteomes" id="UP000586951">
    <property type="component" value="Unassembled WGS sequence"/>
</dbReference>
<dbReference type="Proteomes" id="UP000543005">
    <property type="component" value="Unassembled WGS sequence"/>
</dbReference>
<dbReference type="EMBL" id="JNFA01000003">
    <property type="protein sequence ID" value="KGL44340.1"/>
    <property type="molecule type" value="Genomic_DNA"/>
</dbReference>
<dbReference type="EMBL" id="JAARZA010000010">
    <property type="protein sequence ID" value="MBC2242140.1"/>
    <property type="molecule type" value="Genomic_DNA"/>
</dbReference>
<evidence type="ECO:0000313" key="42">
    <source>
        <dbReference type="Proteomes" id="UP000591929"/>
    </source>
</evidence>
<evidence type="ECO:0000313" key="20">
    <source>
        <dbReference type="EMBL" id="MBC2311237.1"/>
    </source>
</evidence>
<evidence type="ECO:0000313" key="28">
    <source>
        <dbReference type="Proteomes" id="UP000541735"/>
    </source>
</evidence>
<dbReference type="Proteomes" id="UP000541955">
    <property type="component" value="Unassembled WGS sequence"/>
</dbReference>
<dbReference type="EMBL" id="JAARYH010000007">
    <property type="protein sequence ID" value="MBC2167755.1"/>
    <property type="molecule type" value="Genomic_DNA"/>
</dbReference>
<dbReference type="EMBL" id="JAAROL010000007">
    <property type="protein sequence ID" value="MBC1333233.1"/>
    <property type="molecule type" value="Genomic_DNA"/>
</dbReference>
<dbReference type="Proteomes" id="UP000574104">
    <property type="component" value="Unassembled WGS sequence"/>
</dbReference>
<dbReference type="Proteomes" id="UP000547643">
    <property type="component" value="Unassembled WGS sequence"/>
</dbReference>
<organism evidence="1 22">
    <name type="scientific">Listeria booriae</name>
    <dbReference type="NCBI Taxonomy" id="1552123"/>
    <lineage>
        <taxon>Bacteria</taxon>
        <taxon>Bacillati</taxon>
        <taxon>Bacillota</taxon>
        <taxon>Bacilli</taxon>
        <taxon>Bacillales</taxon>
        <taxon>Listeriaceae</taxon>
        <taxon>Listeria</taxon>
    </lineage>
</organism>
<dbReference type="Proteomes" id="UP000532866">
    <property type="component" value="Unassembled WGS sequence"/>
</dbReference>
<dbReference type="Proteomes" id="UP000546244">
    <property type="component" value="Unassembled WGS sequence"/>
</dbReference>